<accession>A0A844D589</accession>
<gene>
    <name evidence="1" type="ORF">FDP25_13580</name>
</gene>
<dbReference type="OrthoDB" id="7876207at2"/>
<evidence type="ECO:0000313" key="2">
    <source>
        <dbReference type="Proteomes" id="UP000564704"/>
    </source>
</evidence>
<dbReference type="RefSeq" id="WP_154152762.1">
    <property type="nucleotide sequence ID" value="NZ_SZWE01000001.1"/>
</dbReference>
<comment type="caution">
    <text evidence="1">The sequence shown here is derived from an EMBL/GenBank/DDBJ whole genome shotgun (WGS) entry which is preliminary data.</text>
</comment>
<proteinExistence type="predicted"/>
<organism evidence="1 2">
    <name type="scientific">Roseovarius bejariae</name>
    <dbReference type="NCBI Taxonomy" id="2576383"/>
    <lineage>
        <taxon>Bacteria</taxon>
        <taxon>Pseudomonadati</taxon>
        <taxon>Pseudomonadota</taxon>
        <taxon>Alphaproteobacteria</taxon>
        <taxon>Rhodobacterales</taxon>
        <taxon>Roseobacteraceae</taxon>
        <taxon>Roseovarius</taxon>
    </lineage>
</organism>
<evidence type="ECO:0000313" key="1">
    <source>
        <dbReference type="EMBL" id="MRU16468.1"/>
    </source>
</evidence>
<name>A0A844D589_9RHOB</name>
<protein>
    <submittedName>
        <fullName evidence="1">Pilus assembly protein</fullName>
    </submittedName>
</protein>
<dbReference type="AlphaFoldDB" id="A0A844D589"/>
<keyword evidence="2" id="KW-1185">Reference proteome</keyword>
<dbReference type="EMBL" id="SZWE01000001">
    <property type="protein sequence ID" value="MRU16468.1"/>
    <property type="molecule type" value="Genomic_DNA"/>
</dbReference>
<reference evidence="1 2" key="1">
    <citation type="submission" date="2019-05" db="EMBL/GenBank/DDBJ databases">
        <title>Roseovarius bejariae sp. nov., a moderately halophylic bacterium isolated from a saline soil in Rambla Salada (Murcia).</title>
        <authorList>
            <person name="Castro D.J."/>
            <person name="Gomez-Altuve A."/>
            <person name="Reina J.C."/>
            <person name="Rodriguez M."/>
            <person name="Sampedro I."/>
            <person name="Llamas I."/>
            <person name="Martinez-Checa F."/>
        </authorList>
    </citation>
    <scope>NUCLEOTIDE SEQUENCE [LARGE SCALE GENOMIC DNA]</scope>
    <source>
        <strain evidence="1 2">A21</strain>
    </source>
</reference>
<dbReference type="Proteomes" id="UP000564704">
    <property type="component" value="Unassembled WGS sequence"/>
</dbReference>
<sequence>MLFQRLKRLLKDFRKDTHGSIMVETVIALPMLFWATAATYEFHEVHRYQSAREKATYTIADMISREEFAITSNYLDRTLTVFDDMTNDEGENQIRVSVVEYDEDTQKYHVSWSHTRGTGTLEDLDDTSINEQTDRLPELIEGQQIILVEAVSVYTPSFKVGLGDALNVETRIFTAPRLVPKVDYK</sequence>